<dbReference type="HOGENOM" id="CLU_1553142_0_0_7"/>
<dbReference type="RefSeq" id="WP_012827638.1">
    <property type="nucleotide sequence ID" value="NC_013440.1"/>
</dbReference>
<dbReference type="KEGG" id="hoh:Hoch_2494"/>
<keyword evidence="1" id="KW-0732">Signal</keyword>
<dbReference type="EMBL" id="CP001804">
    <property type="protein sequence ID" value="ACY15030.1"/>
    <property type="molecule type" value="Genomic_DNA"/>
</dbReference>
<gene>
    <name evidence="2" type="ordered locus">Hoch_2494</name>
</gene>
<sequence>MKSLFFAAAMTLALALVHGGTAHAQGQFGVGAQSMLTGPGNPGTVTGGLSAAALTYDAGQFHIDGLFHLSAGGDTHFGLGAQFWYGLHAGDRADFSVGGGFGVVDDGNDGNDDDTDFHLDLGVKMRVFLTGNVALSAVLGLGFVLDDEEDDNDDDFFIGGQNTTRLGITYFF</sequence>
<accession>D0LKI2</accession>
<organism evidence="2 3">
    <name type="scientific">Haliangium ochraceum (strain DSM 14365 / JCM 11303 / SMP-2)</name>
    <dbReference type="NCBI Taxonomy" id="502025"/>
    <lineage>
        <taxon>Bacteria</taxon>
        <taxon>Pseudomonadati</taxon>
        <taxon>Myxococcota</taxon>
        <taxon>Polyangia</taxon>
        <taxon>Haliangiales</taxon>
        <taxon>Kofleriaceae</taxon>
        <taxon>Haliangium</taxon>
    </lineage>
</organism>
<proteinExistence type="predicted"/>
<feature type="signal peptide" evidence="1">
    <location>
        <begin position="1"/>
        <end position="24"/>
    </location>
</feature>
<keyword evidence="3" id="KW-1185">Reference proteome</keyword>
<evidence type="ECO:0000313" key="2">
    <source>
        <dbReference type="EMBL" id="ACY15030.1"/>
    </source>
</evidence>
<reference evidence="2 3" key="1">
    <citation type="journal article" date="2010" name="Stand. Genomic Sci.">
        <title>Complete genome sequence of Haliangium ochraceum type strain (SMP-2).</title>
        <authorList>
            <consortium name="US DOE Joint Genome Institute (JGI-PGF)"/>
            <person name="Ivanova N."/>
            <person name="Daum C."/>
            <person name="Lang E."/>
            <person name="Abt B."/>
            <person name="Kopitz M."/>
            <person name="Saunders E."/>
            <person name="Lapidus A."/>
            <person name="Lucas S."/>
            <person name="Glavina Del Rio T."/>
            <person name="Nolan M."/>
            <person name="Tice H."/>
            <person name="Copeland A."/>
            <person name="Cheng J.F."/>
            <person name="Chen F."/>
            <person name="Bruce D."/>
            <person name="Goodwin L."/>
            <person name="Pitluck S."/>
            <person name="Mavromatis K."/>
            <person name="Pati A."/>
            <person name="Mikhailova N."/>
            <person name="Chen A."/>
            <person name="Palaniappan K."/>
            <person name="Land M."/>
            <person name="Hauser L."/>
            <person name="Chang Y.J."/>
            <person name="Jeffries C.D."/>
            <person name="Detter J.C."/>
            <person name="Brettin T."/>
            <person name="Rohde M."/>
            <person name="Goker M."/>
            <person name="Bristow J."/>
            <person name="Markowitz V."/>
            <person name="Eisen J.A."/>
            <person name="Hugenholtz P."/>
            <person name="Kyrpides N.C."/>
            <person name="Klenk H.P."/>
        </authorList>
    </citation>
    <scope>NUCLEOTIDE SEQUENCE [LARGE SCALE GENOMIC DNA]</scope>
    <source>
        <strain evidence="3">DSM 14365 / CIP 107738 / JCM 11303 / AJ 13395 / SMP-2</strain>
    </source>
</reference>
<dbReference type="AlphaFoldDB" id="D0LKI2"/>
<evidence type="ECO:0008006" key="4">
    <source>
        <dbReference type="Google" id="ProtNLM"/>
    </source>
</evidence>
<evidence type="ECO:0000313" key="3">
    <source>
        <dbReference type="Proteomes" id="UP000001880"/>
    </source>
</evidence>
<dbReference type="Proteomes" id="UP000001880">
    <property type="component" value="Chromosome"/>
</dbReference>
<evidence type="ECO:0000256" key="1">
    <source>
        <dbReference type="SAM" id="SignalP"/>
    </source>
</evidence>
<feature type="chain" id="PRO_5003011456" description="Outer membrane protein beta-barrel domain-containing protein" evidence="1">
    <location>
        <begin position="25"/>
        <end position="172"/>
    </location>
</feature>
<protein>
    <recommendedName>
        <fullName evidence="4">Outer membrane protein beta-barrel domain-containing protein</fullName>
    </recommendedName>
</protein>
<name>D0LKI2_HALO1</name>